<proteinExistence type="inferred from homology"/>
<evidence type="ECO:0000313" key="6">
    <source>
        <dbReference type="Proteomes" id="UP001140074"/>
    </source>
</evidence>
<dbReference type="AlphaFoldDB" id="A0A9W8M809"/>
<dbReference type="Pfam" id="PF02194">
    <property type="entry name" value="PXA"/>
    <property type="match status" value="1"/>
</dbReference>
<feature type="compositionally biased region" description="Low complexity" evidence="2">
    <location>
        <begin position="1"/>
        <end position="22"/>
    </location>
</feature>
<dbReference type="Pfam" id="PF08628">
    <property type="entry name" value="Nexin_C"/>
    <property type="match status" value="1"/>
</dbReference>
<dbReference type="InterPro" id="IPR013937">
    <property type="entry name" value="Sorting_nexin_C"/>
</dbReference>
<reference evidence="5" key="1">
    <citation type="submission" date="2022-07" db="EMBL/GenBank/DDBJ databases">
        <title>Phylogenomic reconstructions and comparative analyses of Kickxellomycotina fungi.</title>
        <authorList>
            <person name="Reynolds N.K."/>
            <person name="Stajich J.E."/>
            <person name="Barry K."/>
            <person name="Grigoriev I.V."/>
            <person name="Crous P."/>
            <person name="Smith M.E."/>
        </authorList>
    </citation>
    <scope>NUCLEOTIDE SEQUENCE</scope>
    <source>
        <strain evidence="5">RSA 476</strain>
    </source>
</reference>
<gene>
    <name evidence="5" type="ORF">GGH94_000308</name>
</gene>
<feature type="compositionally biased region" description="Polar residues" evidence="2">
    <location>
        <begin position="391"/>
        <end position="401"/>
    </location>
</feature>
<feature type="region of interest" description="Disordered" evidence="2">
    <location>
        <begin position="1"/>
        <end position="40"/>
    </location>
</feature>
<keyword evidence="3" id="KW-0812">Transmembrane</keyword>
<organism evidence="5 6">
    <name type="scientific">Coemansia aciculifera</name>
    <dbReference type="NCBI Taxonomy" id="417176"/>
    <lineage>
        <taxon>Eukaryota</taxon>
        <taxon>Fungi</taxon>
        <taxon>Fungi incertae sedis</taxon>
        <taxon>Zoopagomycota</taxon>
        <taxon>Kickxellomycotina</taxon>
        <taxon>Kickxellomycetes</taxon>
        <taxon>Kickxellales</taxon>
        <taxon>Kickxellaceae</taxon>
        <taxon>Coemansia</taxon>
    </lineage>
</organism>
<dbReference type="PANTHER" id="PTHR22775">
    <property type="entry name" value="SORTING NEXIN"/>
    <property type="match status" value="1"/>
</dbReference>
<feature type="compositionally biased region" description="Low complexity" evidence="2">
    <location>
        <begin position="30"/>
        <end position="40"/>
    </location>
</feature>
<name>A0A9W8M809_9FUNG</name>
<evidence type="ECO:0000259" key="4">
    <source>
        <dbReference type="PROSITE" id="PS51207"/>
    </source>
</evidence>
<feature type="region of interest" description="Disordered" evidence="2">
    <location>
        <begin position="376"/>
        <end position="403"/>
    </location>
</feature>
<keyword evidence="3" id="KW-0472">Membrane</keyword>
<dbReference type="GO" id="GO:0035091">
    <property type="term" value="F:phosphatidylinositol binding"/>
    <property type="evidence" value="ECO:0007669"/>
    <property type="project" value="TreeGrafter"/>
</dbReference>
<evidence type="ECO:0000256" key="2">
    <source>
        <dbReference type="SAM" id="MobiDB-lite"/>
    </source>
</evidence>
<dbReference type="EMBL" id="JANBUY010000006">
    <property type="protein sequence ID" value="KAJ2868175.1"/>
    <property type="molecule type" value="Genomic_DNA"/>
</dbReference>
<feature type="region of interest" description="Disordered" evidence="2">
    <location>
        <begin position="290"/>
        <end position="349"/>
    </location>
</feature>
<dbReference type="Proteomes" id="UP001140074">
    <property type="component" value="Unassembled WGS sequence"/>
</dbReference>
<feature type="domain" description="PXA" evidence="4">
    <location>
        <begin position="89"/>
        <end position="266"/>
    </location>
</feature>
<dbReference type="SMART" id="SM00313">
    <property type="entry name" value="PXA"/>
    <property type="match status" value="1"/>
</dbReference>
<dbReference type="PANTHER" id="PTHR22775:SF3">
    <property type="entry name" value="SORTING NEXIN-13"/>
    <property type="match status" value="1"/>
</dbReference>
<dbReference type="PROSITE" id="PS51207">
    <property type="entry name" value="PXA"/>
    <property type="match status" value="1"/>
</dbReference>
<keyword evidence="6" id="KW-1185">Reference proteome</keyword>
<dbReference type="InterPro" id="IPR003114">
    <property type="entry name" value="Phox_assoc"/>
</dbReference>
<evidence type="ECO:0000256" key="1">
    <source>
        <dbReference type="ARBA" id="ARBA00010883"/>
    </source>
</evidence>
<protein>
    <recommendedName>
        <fullName evidence="4">PXA domain-containing protein</fullName>
    </recommendedName>
</protein>
<comment type="caution">
    <text evidence="5">The sequence shown here is derived from an EMBL/GenBank/DDBJ whole genome shotgun (WGS) entry which is preliminary data.</text>
</comment>
<evidence type="ECO:0000256" key="3">
    <source>
        <dbReference type="SAM" id="Phobius"/>
    </source>
</evidence>
<keyword evidence="3" id="KW-1133">Transmembrane helix</keyword>
<feature type="transmembrane region" description="Helical" evidence="3">
    <location>
        <begin position="528"/>
        <end position="548"/>
    </location>
</feature>
<evidence type="ECO:0000313" key="5">
    <source>
        <dbReference type="EMBL" id="KAJ2868175.1"/>
    </source>
</evidence>
<accession>A0A9W8M809</accession>
<sequence>MESSVAQRRTATSARQSQQAATEPAAANVTSRPSSLASAPSTLAESLRSYWESRRSPRAAASQMLRNLYRTPRGLARAGIGRRAYVTTSAKVNQSVSRLVSFIMRDFVQEWYEKVTDDREFLGEVSAQIMLVVNEVEKRCRQVDWVQFILFELPDVVHLHIKDSHQCMARLGTVYVGRETSIEAIFQSMQPHVALAMAADSELAYLRRLSSELLQVFMPPEAQNDEVVHHLLREILACAVLRNVVDAVADPNTLNEGIIRAVGKYSKREYFSAADMTRYITIPVSIDGEADQAGDNGKEGIEEPVLPAQSHGMPPPSVETMLREAQTSRIGASGDAARKRSSSSGSASLARMRATAAIGGKERVVAAAATDSNVPKRVSLDSRRAPRASSPLMNRMSTSSLGDDGSRLTNAAIAAGGSSVASTEGGQGSVLERLSSQLSFGSRWLISDLFSQARWRGWKNNTIRGLVYLHLIIIQAFSRMFSVFSEYTFSLNQLWQPDTIQASYRGAIEPILALVNALLLLDRYNHWAWIQFIFYIFPLINILAGAAIDRTLVKVVDFLLSEQQVASYVDLLIENLWKPENGGKFKSKDRPYKTLDQETMLRDDAAELVAELLPYVATKFFYGPSESERLLAAQRILEPFENRQLNKHLVYNILDAVVGKIAPELKEIK</sequence>
<comment type="similarity">
    <text evidence="1">Belongs to the sorting nexin family.</text>
</comment>